<feature type="compositionally biased region" description="Basic residues" evidence="1">
    <location>
        <begin position="121"/>
        <end position="140"/>
    </location>
</feature>
<gene>
    <name evidence="2" type="ORF">JOH49_003380</name>
</gene>
<dbReference type="AlphaFoldDB" id="A0A8I1Y5M9"/>
<protein>
    <submittedName>
        <fullName evidence="2">Uncharacterized protein</fullName>
    </submittedName>
</protein>
<accession>A0A8I1Y5M9</accession>
<reference evidence="2" key="1">
    <citation type="submission" date="2021-02" db="EMBL/GenBank/DDBJ databases">
        <title>Genomic Encyclopedia of Type Strains, Phase IV (KMG-V): Genome sequencing to study the core and pangenomes of soil and plant-associated prokaryotes.</title>
        <authorList>
            <person name="Whitman W."/>
        </authorList>
    </citation>
    <scope>NUCLEOTIDE SEQUENCE</scope>
    <source>
        <strain evidence="2">USDA 406</strain>
    </source>
</reference>
<feature type="compositionally biased region" description="Basic residues" evidence="1">
    <location>
        <begin position="196"/>
        <end position="208"/>
    </location>
</feature>
<feature type="compositionally biased region" description="Polar residues" evidence="1">
    <location>
        <begin position="1"/>
        <end position="12"/>
    </location>
</feature>
<dbReference type="EMBL" id="JAFICZ010000001">
    <property type="protein sequence ID" value="MBP1293627.1"/>
    <property type="molecule type" value="Genomic_DNA"/>
</dbReference>
<dbReference type="Proteomes" id="UP000673383">
    <property type="component" value="Unassembled WGS sequence"/>
</dbReference>
<feature type="compositionally biased region" description="Low complexity" evidence="1">
    <location>
        <begin position="143"/>
        <end position="154"/>
    </location>
</feature>
<organism evidence="2 3">
    <name type="scientific">Bradyrhizobium elkanii</name>
    <dbReference type="NCBI Taxonomy" id="29448"/>
    <lineage>
        <taxon>Bacteria</taxon>
        <taxon>Pseudomonadati</taxon>
        <taxon>Pseudomonadota</taxon>
        <taxon>Alphaproteobacteria</taxon>
        <taxon>Hyphomicrobiales</taxon>
        <taxon>Nitrobacteraceae</taxon>
        <taxon>Bradyrhizobium</taxon>
    </lineage>
</organism>
<evidence type="ECO:0000313" key="2">
    <source>
        <dbReference type="EMBL" id="MBP1293627.1"/>
    </source>
</evidence>
<feature type="region of interest" description="Disordered" evidence="1">
    <location>
        <begin position="96"/>
        <end position="258"/>
    </location>
</feature>
<sequence length="258" mass="27745">MASRVLATTSGPSIGWSRKFAKSRSSRRSGSASGPFGNLLTSFKPYQQVLPPFFCNLLPEGPCMSNLSVGNGLEERNRDPTAFRDFEAKGLAAALRHGAGDQGTESVTSRARPMSANCRWGKGRSRGRSRAPSPRGRRPGPRPAAASASVSAASQPQLLRRPADPRTRTQSRRSAATGWTNGWLARASSGGDPRRARTHQARHHRKRPLAASTAACLNSNPDEPEPPFSKSLISLKSSDDGQAGHEQSGRLRRLSGRK</sequence>
<feature type="compositionally biased region" description="Basic and acidic residues" evidence="1">
    <location>
        <begin position="237"/>
        <end position="249"/>
    </location>
</feature>
<comment type="caution">
    <text evidence="2">The sequence shown here is derived from an EMBL/GenBank/DDBJ whole genome shotgun (WGS) entry which is preliminary data.</text>
</comment>
<name>A0A8I1Y5M9_BRAEL</name>
<feature type="region of interest" description="Disordered" evidence="1">
    <location>
        <begin position="1"/>
        <end position="36"/>
    </location>
</feature>
<evidence type="ECO:0000256" key="1">
    <source>
        <dbReference type="SAM" id="MobiDB-lite"/>
    </source>
</evidence>
<evidence type="ECO:0000313" key="3">
    <source>
        <dbReference type="Proteomes" id="UP000673383"/>
    </source>
</evidence>
<proteinExistence type="predicted"/>